<sequence length="231" mass="25958">MTLSIRLSINILKRIKNLQAKKFYKFGGNKMDIANAFTDGWNIYSKNFITIILSFLVAAFLSIVTIGVLAIPLFTGFQMLFVKAKRGGEIELKNIFDPLNNFSNLILAGLIMAALAAAVYFVPMIFIFLNLTAVYSLLYFVGLLFLVYIFICWIFAFLLIQDKTMGYKEALKASRDLVLKNNFWIHLIFLVLLGVIGGIARVIPVLSIIFIPLAFSYIHGVLACAYADEVK</sequence>
<evidence type="ECO:0000313" key="3">
    <source>
        <dbReference type="Proteomes" id="UP000178417"/>
    </source>
</evidence>
<feature type="transmembrane region" description="Helical" evidence="1">
    <location>
        <begin position="206"/>
        <end position="227"/>
    </location>
</feature>
<accession>A0A1F4SL14</accession>
<dbReference type="STRING" id="1802579.A2310_03935"/>
<keyword evidence="1" id="KW-1133">Transmembrane helix</keyword>
<feature type="transmembrane region" description="Helical" evidence="1">
    <location>
        <begin position="102"/>
        <end position="131"/>
    </location>
</feature>
<name>A0A1F4SL14_UNCSA</name>
<keyword evidence="1" id="KW-0812">Transmembrane</keyword>
<evidence type="ECO:0000256" key="1">
    <source>
        <dbReference type="SAM" id="Phobius"/>
    </source>
</evidence>
<dbReference type="Proteomes" id="UP000178417">
    <property type="component" value="Unassembled WGS sequence"/>
</dbReference>
<organism evidence="2 3">
    <name type="scientific">candidate division WOR-1 bacterium RIFOXYB2_FULL_37_13</name>
    <dbReference type="NCBI Taxonomy" id="1802579"/>
    <lineage>
        <taxon>Bacteria</taxon>
        <taxon>Bacillati</taxon>
        <taxon>Saganbacteria</taxon>
    </lineage>
</organism>
<reference evidence="2 3" key="1">
    <citation type="journal article" date="2016" name="Nat. Commun.">
        <title>Thousands of microbial genomes shed light on interconnected biogeochemical processes in an aquifer system.</title>
        <authorList>
            <person name="Anantharaman K."/>
            <person name="Brown C.T."/>
            <person name="Hug L.A."/>
            <person name="Sharon I."/>
            <person name="Castelle C.J."/>
            <person name="Probst A.J."/>
            <person name="Thomas B.C."/>
            <person name="Singh A."/>
            <person name="Wilkins M.J."/>
            <person name="Karaoz U."/>
            <person name="Brodie E.L."/>
            <person name="Williams K.H."/>
            <person name="Hubbard S.S."/>
            <person name="Banfield J.F."/>
        </authorList>
    </citation>
    <scope>NUCLEOTIDE SEQUENCE [LARGE SCALE GENOMIC DNA]</scope>
</reference>
<evidence type="ECO:0000313" key="2">
    <source>
        <dbReference type="EMBL" id="OGC21154.1"/>
    </source>
</evidence>
<proteinExistence type="predicted"/>
<feature type="transmembrane region" description="Helical" evidence="1">
    <location>
        <begin position="137"/>
        <end position="160"/>
    </location>
</feature>
<dbReference type="AlphaFoldDB" id="A0A1F4SL14"/>
<gene>
    <name evidence="2" type="ORF">A2310_03935</name>
</gene>
<protein>
    <recommendedName>
        <fullName evidence="4">Glycerophosphoryl diester phosphodiesterase membrane domain-containing protein</fullName>
    </recommendedName>
</protein>
<evidence type="ECO:0008006" key="4">
    <source>
        <dbReference type="Google" id="ProtNLM"/>
    </source>
</evidence>
<keyword evidence="1" id="KW-0472">Membrane</keyword>
<feature type="transmembrane region" description="Helical" evidence="1">
    <location>
        <begin position="48"/>
        <end position="81"/>
    </location>
</feature>
<feature type="transmembrane region" description="Helical" evidence="1">
    <location>
        <begin position="181"/>
        <end position="200"/>
    </location>
</feature>
<dbReference type="EMBL" id="MEUB01000048">
    <property type="protein sequence ID" value="OGC21154.1"/>
    <property type="molecule type" value="Genomic_DNA"/>
</dbReference>
<comment type="caution">
    <text evidence="2">The sequence shown here is derived from an EMBL/GenBank/DDBJ whole genome shotgun (WGS) entry which is preliminary data.</text>
</comment>